<dbReference type="EMBL" id="HBUF01030935">
    <property type="protein sequence ID" value="CAG6614668.1"/>
    <property type="molecule type" value="Transcribed_RNA"/>
</dbReference>
<evidence type="ECO:0000313" key="4">
    <source>
        <dbReference type="EMBL" id="CAG6663212.1"/>
    </source>
</evidence>
<dbReference type="EMBL" id="HBUF01557960">
    <property type="protein sequence ID" value="CAG6760919.1"/>
    <property type="molecule type" value="Transcribed_RNA"/>
</dbReference>
<proteinExistence type="predicted"/>
<accession>A0A8D8WK66</accession>
<dbReference type="Pfam" id="PF13359">
    <property type="entry name" value="DDE_Tnp_4"/>
    <property type="match status" value="1"/>
</dbReference>
<dbReference type="AlphaFoldDB" id="A0A8D8WK66"/>
<dbReference type="EMBL" id="HBUF01204760">
    <property type="protein sequence ID" value="CAG6663212.1"/>
    <property type="molecule type" value="Transcribed_RNA"/>
</dbReference>
<keyword evidence="2" id="KW-0479">Metal-binding</keyword>
<dbReference type="EMBL" id="HBUF01412326">
    <property type="protein sequence ID" value="CAG6739275.1"/>
    <property type="molecule type" value="Transcribed_RNA"/>
</dbReference>
<evidence type="ECO:0000256" key="1">
    <source>
        <dbReference type="ARBA" id="ARBA00001968"/>
    </source>
</evidence>
<evidence type="ECO:0000259" key="3">
    <source>
        <dbReference type="Pfam" id="PF13359"/>
    </source>
</evidence>
<protein>
    <recommendedName>
        <fullName evidence="3">DDE Tnp4 domain-containing protein</fullName>
    </recommendedName>
</protein>
<reference evidence="4" key="1">
    <citation type="submission" date="2021-05" db="EMBL/GenBank/DDBJ databases">
        <authorList>
            <person name="Alioto T."/>
            <person name="Alioto T."/>
            <person name="Gomez Garrido J."/>
        </authorList>
    </citation>
    <scope>NUCLEOTIDE SEQUENCE</scope>
</reference>
<dbReference type="GO" id="GO:0046872">
    <property type="term" value="F:metal ion binding"/>
    <property type="evidence" value="ECO:0007669"/>
    <property type="project" value="UniProtKB-KW"/>
</dbReference>
<feature type="domain" description="DDE Tnp4" evidence="3">
    <location>
        <begin position="9"/>
        <end position="55"/>
    </location>
</feature>
<comment type="cofactor">
    <cofactor evidence="1">
        <name>a divalent metal cation</name>
        <dbReference type="ChEBI" id="CHEBI:60240"/>
    </cofactor>
</comment>
<organism evidence="4">
    <name type="scientific">Cacopsylla melanoneura</name>
    <dbReference type="NCBI Taxonomy" id="428564"/>
    <lineage>
        <taxon>Eukaryota</taxon>
        <taxon>Metazoa</taxon>
        <taxon>Ecdysozoa</taxon>
        <taxon>Arthropoda</taxon>
        <taxon>Hexapoda</taxon>
        <taxon>Insecta</taxon>
        <taxon>Pterygota</taxon>
        <taxon>Neoptera</taxon>
        <taxon>Paraneoptera</taxon>
        <taxon>Hemiptera</taxon>
        <taxon>Sternorrhyncha</taxon>
        <taxon>Psylloidea</taxon>
        <taxon>Psyllidae</taxon>
        <taxon>Psyllinae</taxon>
        <taxon>Cacopsylla</taxon>
    </lineage>
</organism>
<dbReference type="InterPro" id="IPR027806">
    <property type="entry name" value="HARBI1_dom"/>
</dbReference>
<sequence>MGRRCEERQIISCKRVVIENAFGLLKGRWKRLHYIDVNTVEKICSRITAACVLHNFCILQDDYLEDIVGEPEEPTILNVSGERVPNDRQYRLAQEKRNEIKEYLNH</sequence>
<evidence type="ECO:0000256" key="2">
    <source>
        <dbReference type="ARBA" id="ARBA00022723"/>
    </source>
</evidence>
<name>A0A8D8WK66_9HEMI</name>